<dbReference type="Pfam" id="PF00211">
    <property type="entry name" value="Guanylate_cyc"/>
    <property type="match status" value="1"/>
</dbReference>
<accession>A0A8E4RBE1</accession>
<comment type="similarity">
    <text evidence="1">Belongs to the adenylyl cyclase class-3 family.</text>
</comment>
<dbReference type="CDD" id="cd07302">
    <property type="entry name" value="CHD"/>
    <property type="match status" value="1"/>
</dbReference>
<evidence type="ECO:0000256" key="1">
    <source>
        <dbReference type="ARBA" id="ARBA00005381"/>
    </source>
</evidence>
<organism evidence="3 4">
    <name type="scientific">Mycolicibacterium mucogenicum DSM 44124</name>
    <dbReference type="NCBI Taxonomy" id="1226753"/>
    <lineage>
        <taxon>Bacteria</taxon>
        <taxon>Bacillati</taxon>
        <taxon>Actinomycetota</taxon>
        <taxon>Actinomycetes</taxon>
        <taxon>Mycobacteriales</taxon>
        <taxon>Mycobacteriaceae</taxon>
        <taxon>Mycolicibacterium</taxon>
    </lineage>
</organism>
<proteinExistence type="inferred from homology"/>
<name>A0A8E4RBE1_MYCMU</name>
<dbReference type="GO" id="GO:0009190">
    <property type="term" value="P:cyclic nucleotide biosynthetic process"/>
    <property type="evidence" value="ECO:0007669"/>
    <property type="project" value="InterPro"/>
</dbReference>
<dbReference type="Proteomes" id="UP000309231">
    <property type="component" value="Chromosome"/>
</dbReference>
<dbReference type="InterPro" id="IPR050697">
    <property type="entry name" value="Adenylyl/Guanylyl_Cyclase_3/4"/>
</dbReference>
<dbReference type="Gene3D" id="3.30.70.1230">
    <property type="entry name" value="Nucleotide cyclase"/>
    <property type="match status" value="1"/>
</dbReference>
<dbReference type="PANTHER" id="PTHR43081:SF1">
    <property type="entry name" value="ADENYLATE CYCLASE, TERMINAL-DIFFERENTIATION SPECIFIC"/>
    <property type="match status" value="1"/>
</dbReference>
<dbReference type="PROSITE" id="PS50125">
    <property type="entry name" value="GUANYLATE_CYCLASE_2"/>
    <property type="match status" value="1"/>
</dbReference>
<gene>
    <name evidence="3" type="ORF">C1S78_009515</name>
</gene>
<keyword evidence="4" id="KW-1185">Reference proteome</keyword>
<dbReference type="InterPro" id="IPR001054">
    <property type="entry name" value="A/G_cyclase"/>
</dbReference>
<dbReference type="InterPro" id="IPR029787">
    <property type="entry name" value="Nucleotide_cyclase"/>
</dbReference>
<dbReference type="EMBL" id="CP062008">
    <property type="protein sequence ID" value="QPG71150.1"/>
    <property type="molecule type" value="Genomic_DNA"/>
</dbReference>
<dbReference type="GO" id="GO:0004016">
    <property type="term" value="F:adenylate cyclase activity"/>
    <property type="evidence" value="ECO:0007669"/>
    <property type="project" value="UniProtKB-ARBA"/>
</dbReference>
<evidence type="ECO:0000313" key="3">
    <source>
        <dbReference type="EMBL" id="QPG71150.1"/>
    </source>
</evidence>
<reference evidence="3 4" key="1">
    <citation type="journal article" date="2019" name="BMC Evol. Biol.">
        <title>Comparative genomics of Mycobacterium mucogenicum and Mycobacterium neoaurum clade members emphasizing tRNA and non-coding RNA.</title>
        <authorList>
            <person name="Behra P.R.K."/>
            <person name="Pettersson B.M.F."/>
            <person name="Das S."/>
            <person name="Dasgupta S."/>
            <person name="Kirsebom L.A."/>
        </authorList>
    </citation>
    <scope>NUCLEOTIDE SEQUENCE [LARGE SCALE GENOMIC DNA]</scope>
    <source>
        <strain evidence="3 4">DSM 44124</strain>
    </source>
</reference>
<protein>
    <submittedName>
        <fullName evidence="3">Adenylate/guanylate cyclase domain-containing protein</fullName>
    </submittedName>
</protein>
<evidence type="ECO:0000259" key="2">
    <source>
        <dbReference type="PROSITE" id="PS50125"/>
    </source>
</evidence>
<dbReference type="AlphaFoldDB" id="A0A8E4RBE1"/>
<dbReference type="GO" id="GO:0035556">
    <property type="term" value="P:intracellular signal transduction"/>
    <property type="evidence" value="ECO:0007669"/>
    <property type="project" value="InterPro"/>
</dbReference>
<dbReference type="PANTHER" id="PTHR43081">
    <property type="entry name" value="ADENYLATE CYCLASE, TERMINAL-DIFFERENTIATION SPECIFIC-RELATED"/>
    <property type="match status" value="1"/>
</dbReference>
<dbReference type="SUPFAM" id="SSF55073">
    <property type="entry name" value="Nucleotide cyclase"/>
    <property type="match status" value="1"/>
</dbReference>
<evidence type="ECO:0000313" key="4">
    <source>
        <dbReference type="Proteomes" id="UP000309231"/>
    </source>
</evidence>
<feature type="domain" description="Guanylate cyclase" evidence="2">
    <location>
        <begin position="221"/>
        <end position="330"/>
    </location>
</feature>
<dbReference type="KEGG" id="mmuc:C1S78_009515"/>
<dbReference type="SMART" id="SM00044">
    <property type="entry name" value="CYCc"/>
    <property type="match status" value="1"/>
</dbReference>
<reference evidence="3 4" key="2">
    <citation type="journal article" date="2019" name="Sci. Rep.">
        <title>Insight into the biology of Mycobacterium mucogenicum and Mycobacterium neoaurum clade members.</title>
        <authorList>
            <person name="Behra P.R.K."/>
            <person name="Pettersson B.M.F."/>
            <person name="Ramesh M."/>
            <person name="Dasgupta S."/>
            <person name="Kirsebom L.A."/>
        </authorList>
    </citation>
    <scope>NUCLEOTIDE SEQUENCE [LARGE SCALE GENOMIC DNA]</scope>
    <source>
        <strain evidence="3 4">DSM 44124</strain>
    </source>
</reference>
<dbReference type="RefSeq" id="WP_167542141.1">
    <property type="nucleotide sequence ID" value="NZ_ANBS01000007.1"/>
</dbReference>
<sequence length="385" mass="41240">MVRSPRHSADSCQTRLVVDFDALEAAGIADARRRAPLIQYLDSLGLTAEQMIEAEKQGRLFGLAGDVVQWSGQPRHSLADAANTLGVPVADVQQTWAVLGLTASDPTAPTLSDADIEALRTWADLRTTIGDDAAWGFLRVVGTSVARMAEALASMSRTGLPDLDLAQTHDELVTARAYRAAAQFIPRIGGMIDAVHRHHVASAREYFDAIDHREASTVVCGIGFADLSNFTQLTQRLTPDDLTSLLNEFNAITNDVVHADGGRVIKFIGDAVMWVSATPESLARVAVDLVHHPRPKMAHISVRAGLSFGPVVATGGDYFGNAVNLAARLVAAAEPGQILVAAPWYDMPGKWPVAPREPLVLKGFNDPVTAFEVCAEAEQAARLAQ</sequence>